<organism evidence="3 5">
    <name type="scientific">Cucumis melo var. makuwa</name>
    <name type="common">Oriental melon</name>
    <dbReference type="NCBI Taxonomy" id="1194695"/>
    <lineage>
        <taxon>Eukaryota</taxon>
        <taxon>Viridiplantae</taxon>
        <taxon>Streptophyta</taxon>
        <taxon>Embryophyta</taxon>
        <taxon>Tracheophyta</taxon>
        <taxon>Spermatophyta</taxon>
        <taxon>Magnoliopsida</taxon>
        <taxon>eudicotyledons</taxon>
        <taxon>Gunneridae</taxon>
        <taxon>Pentapetalae</taxon>
        <taxon>rosids</taxon>
        <taxon>fabids</taxon>
        <taxon>Cucurbitales</taxon>
        <taxon>Cucurbitaceae</taxon>
        <taxon>Benincaseae</taxon>
        <taxon>Cucumis</taxon>
    </lineage>
</organism>
<accession>A0A5A7UA11</accession>
<name>A0A5A7UA11_CUCMM</name>
<sequence>MLQHRGAHRGGRGGREPGCTQPEEQPAAQAANPTASITQYDVEFDMLSRFAPKIVANEATRTDKFVSGLRLDLQDFIRAFKPTTYMDTLCLAVAISLHERADPSKAAGRGSTLVGKTLRELPACRRCERSHEGRCLAGSRVCYKCKQPWHITDFCPQRMFGTTSNQTFASQQRRVFATTHQKIEQTGTMVTASVVDTKEPEVSLSSKPVVREYLDVFPNELQGLLPPREIDFTIELEPDTIPTSRAPYRMAPVKLKELKLQGATVFSKIDSHSGYHQLRIRDNDIPKTVFCFKYGHHKFIIMSFGLTNAPAVFMDLMNRVFKDFLDTFVIVFIDDILVYSKTEAEHKEHLHQVSFLGHVLSSDGVFVNPAKMKTVTSWPRPSTVSEVRSFLGLASYYRSGASKKGLGCVLMQQGKVVAYASRQLKSHE</sequence>
<proteinExistence type="predicted"/>
<evidence type="ECO:0000256" key="1">
    <source>
        <dbReference type="SAM" id="MobiDB-lite"/>
    </source>
</evidence>
<dbReference type="InterPro" id="IPR000477">
    <property type="entry name" value="RT_dom"/>
</dbReference>
<dbReference type="PANTHER" id="PTHR24559">
    <property type="entry name" value="TRANSPOSON TY3-I GAG-POL POLYPROTEIN"/>
    <property type="match status" value="1"/>
</dbReference>
<dbReference type="PANTHER" id="PTHR24559:SF444">
    <property type="entry name" value="REVERSE TRANSCRIPTASE DOMAIN-CONTAINING PROTEIN"/>
    <property type="match status" value="1"/>
</dbReference>
<dbReference type="CDD" id="cd01647">
    <property type="entry name" value="RT_LTR"/>
    <property type="match status" value="1"/>
</dbReference>
<evidence type="ECO:0000313" key="4">
    <source>
        <dbReference type="EMBL" id="TYK00693.1"/>
    </source>
</evidence>
<dbReference type="Proteomes" id="UP000321393">
    <property type="component" value="Unassembled WGS sequence"/>
</dbReference>
<dbReference type="InterPro" id="IPR043502">
    <property type="entry name" value="DNA/RNA_pol_sf"/>
</dbReference>
<dbReference type="Proteomes" id="UP000321947">
    <property type="component" value="Unassembled WGS sequence"/>
</dbReference>
<dbReference type="Gene3D" id="3.10.10.10">
    <property type="entry name" value="HIV Type 1 Reverse Transcriptase, subunit A, domain 1"/>
    <property type="match status" value="1"/>
</dbReference>
<feature type="compositionally biased region" description="Low complexity" evidence="1">
    <location>
        <begin position="20"/>
        <end position="34"/>
    </location>
</feature>
<feature type="domain" description="Reverse transcriptase" evidence="2">
    <location>
        <begin position="258"/>
        <end position="392"/>
    </location>
</feature>
<dbReference type="SUPFAM" id="SSF56672">
    <property type="entry name" value="DNA/RNA polymerases"/>
    <property type="match status" value="1"/>
</dbReference>
<dbReference type="Gene3D" id="3.30.70.270">
    <property type="match status" value="2"/>
</dbReference>
<dbReference type="OrthoDB" id="775972at2759"/>
<dbReference type="EMBL" id="SSTE01011117">
    <property type="protein sequence ID" value="KAA0052078.1"/>
    <property type="molecule type" value="Genomic_DNA"/>
</dbReference>
<evidence type="ECO:0000313" key="5">
    <source>
        <dbReference type="Proteomes" id="UP000321393"/>
    </source>
</evidence>
<reference evidence="5 6" key="1">
    <citation type="submission" date="2019-08" db="EMBL/GenBank/DDBJ databases">
        <title>Draft genome sequences of two oriental melons (Cucumis melo L. var makuwa).</title>
        <authorList>
            <person name="Kwon S.-Y."/>
        </authorList>
    </citation>
    <scope>NUCLEOTIDE SEQUENCE [LARGE SCALE GENOMIC DNA]</scope>
    <source>
        <strain evidence="6">cv. Chang Bougi</strain>
        <strain evidence="5">cv. SW 3</strain>
        <tissue evidence="3">Leaf</tissue>
    </source>
</reference>
<dbReference type="AlphaFoldDB" id="A0A5A7UA11"/>
<dbReference type="InterPro" id="IPR053134">
    <property type="entry name" value="RNA-dir_DNA_polymerase"/>
</dbReference>
<gene>
    <name evidence="4" type="ORF">E5676_scaffold1371G00390</name>
    <name evidence="3" type="ORF">E6C27_scaffold578G00510</name>
</gene>
<dbReference type="InterPro" id="IPR043128">
    <property type="entry name" value="Rev_trsase/Diguanyl_cyclase"/>
</dbReference>
<dbReference type="Pfam" id="PF00078">
    <property type="entry name" value="RVT_1"/>
    <property type="match status" value="1"/>
</dbReference>
<feature type="compositionally biased region" description="Basic residues" evidence="1">
    <location>
        <begin position="1"/>
        <end position="12"/>
    </location>
</feature>
<feature type="region of interest" description="Disordered" evidence="1">
    <location>
        <begin position="1"/>
        <end position="34"/>
    </location>
</feature>
<evidence type="ECO:0000313" key="3">
    <source>
        <dbReference type="EMBL" id="KAA0052078.1"/>
    </source>
</evidence>
<evidence type="ECO:0000313" key="6">
    <source>
        <dbReference type="Proteomes" id="UP000321947"/>
    </source>
</evidence>
<dbReference type="EMBL" id="SSTD01016690">
    <property type="protein sequence ID" value="TYK00693.1"/>
    <property type="molecule type" value="Genomic_DNA"/>
</dbReference>
<comment type="caution">
    <text evidence="3">The sequence shown here is derived from an EMBL/GenBank/DDBJ whole genome shotgun (WGS) entry which is preliminary data.</text>
</comment>
<evidence type="ECO:0000259" key="2">
    <source>
        <dbReference type="Pfam" id="PF00078"/>
    </source>
</evidence>
<protein>
    <submittedName>
        <fullName evidence="3">Ty3-gypsy retrotransposon protein</fullName>
    </submittedName>
</protein>